<feature type="transmembrane region" description="Helical" evidence="1">
    <location>
        <begin position="67"/>
        <end position="88"/>
    </location>
</feature>
<keyword evidence="1" id="KW-0812">Transmembrane</keyword>
<evidence type="ECO:0000313" key="2">
    <source>
        <dbReference type="EMBL" id="MDI7920467.1"/>
    </source>
</evidence>
<organism evidence="2 3">
    <name type="scientific">Ferirhizobium litorale</name>
    <dbReference type="NCBI Taxonomy" id="2927786"/>
    <lineage>
        <taxon>Bacteria</taxon>
        <taxon>Pseudomonadati</taxon>
        <taxon>Pseudomonadota</taxon>
        <taxon>Alphaproteobacteria</taxon>
        <taxon>Hyphomicrobiales</taxon>
        <taxon>Rhizobiaceae</taxon>
        <taxon>Ferirhizobium</taxon>
    </lineage>
</organism>
<protein>
    <submittedName>
        <fullName evidence="2">CbtA family protein</fullName>
    </submittedName>
</protein>
<dbReference type="InterPro" id="IPR012666">
    <property type="entry name" value="CbtA_put"/>
</dbReference>
<dbReference type="NCBIfam" id="TIGR02458">
    <property type="entry name" value="CbtA"/>
    <property type="match status" value="1"/>
</dbReference>
<dbReference type="Pfam" id="PF09490">
    <property type="entry name" value="CbtA"/>
    <property type="match status" value="1"/>
</dbReference>
<proteinExistence type="predicted"/>
<comment type="caution">
    <text evidence="2">The sequence shown here is derived from an EMBL/GenBank/DDBJ whole genome shotgun (WGS) entry which is preliminary data.</text>
</comment>
<feature type="transmembrane region" description="Helical" evidence="1">
    <location>
        <begin position="100"/>
        <end position="119"/>
    </location>
</feature>
<keyword evidence="1" id="KW-0472">Membrane</keyword>
<keyword evidence="1" id="KW-1133">Transmembrane helix</keyword>
<keyword evidence="3" id="KW-1185">Reference proteome</keyword>
<dbReference type="RefSeq" id="WP_311784665.1">
    <property type="nucleotide sequence ID" value="NZ_JALDYY010000001.1"/>
</dbReference>
<name>A0AAE3Q735_9HYPH</name>
<evidence type="ECO:0000313" key="3">
    <source>
        <dbReference type="Proteomes" id="UP001161580"/>
    </source>
</evidence>
<feature type="transmembrane region" description="Helical" evidence="1">
    <location>
        <begin position="158"/>
        <end position="179"/>
    </location>
</feature>
<accession>A0AAE3Q735</accession>
<gene>
    <name evidence="2" type="ORF">MRS75_00035</name>
</gene>
<dbReference type="AlphaFoldDB" id="A0AAE3Q735"/>
<reference evidence="2" key="1">
    <citation type="submission" date="2022-03" db="EMBL/GenBank/DDBJ databases">
        <title>Fererhizobium litorale gen. nov., sp. nov., isolated from sandy sediments of the Sea of Japan seashore.</title>
        <authorList>
            <person name="Romanenko L."/>
            <person name="Kurilenko V."/>
            <person name="Otstavnykh N."/>
            <person name="Svetashev V."/>
            <person name="Tekutyeva L."/>
            <person name="Isaeva M."/>
            <person name="Mikhailov V."/>
        </authorList>
    </citation>
    <scope>NUCLEOTIDE SEQUENCE</scope>
    <source>
        <strain evidence="2">KMM 9576</strain>
    </source>
</reference>
<sequence>MAYLRKIFFAALIAGVCGGVFASALSISVTVPMIIRAEAYEHATEHAQAGGHGEHEHPEMLAVERNALTVVGMILAYVGFAFLMTVLAELKGSLTSWRSGLAWGAAGYVCFSLIPALGLPPELPGMPAADLLYRQIWWIACAACTVGAILVTETYRNVPAVVTAAVLAALPFIIGAPVASESATLIPVVLHHNFVMGTLAANLVTWLVVGLSLGMLRSQGGTRLADASN</sequence>
<feature type="transmembrane region" description="Helical" evidence="1">
    <location>
        <begin position="194"/>
        <end position="216"/>
    </location>
</feature>
<feature type="transmembrane region" description="Helical" evidence="1">
    <location>
        <begin position="131"/>
        <end position="151"/>
    </location>
</feature>
<evidence type="ECO:0000256" key="1">
    <source>
        <dbReference type="SAM" id="Phobius"/>
    </source>
</evidence>
<dbReference type="Proteomes" id="UP001161580">
    <property type="component" value="Unassembled WGS sequence"/>
</dbReference>
<dbReference type="EMBL" id="JALDYZ010000001">
    <property type="protein sequence ID" value="MDI7920467.1"/>
    <property type="molecule type" value="Genomic_DNA"/>
</dbReference>